<proteinExistence type="predicted"/>
<accession>A0ABR1VG89</accession>
<dbReference type="EMBL" id="JAQQWL010000006">
    <property type="protein sequence ID" value="KAK8070240.1"/>
    <property type="molecule type" value="Genomic_DNA"/>
</dbReference>
<keyword evidence="3" id="KW-1185">Reference proteome</keyword>
<evidence type="ECO:0000313" key="3">
    <source>
        <dbReference type="Proteomes" id="UP001480595"/>
    </source>
</evidence>
<dbReference type="GeneID" id="92091328"/>
<name>A0ABR1VG89_9PEZI</name>
<sequence length="66" mass="7192">MSDRTIEALSVIRREEENNARDESQNATEHQMNAELPGNNDSADQADEHQQNADNLGEVGANAGRG</sequence>
<evidence type="ECO:0000256" key="1">
    <source>
        <dbReference type="SAM" id="MobiDB-lite"/>
    </source>
</evidence>
<dbReference type="RefSeq" id="XP_066717534.1">
    <property type="nucleotide sequence ID" value="XM_066858265.1"/>
</dbReference>
<protein>
    <submittedName>
        <fullName evidence="2">Uncharacterized protein</fullName>
    </submittedName>
</protein>
<organism evidence="2 3">
    <name type="scientific">Apiospora phragmitis</name>
    <dbReference type="NCBI Taxonomy" id="2905665"/>
    <lineage>
        <taxon>Eukaryota</taxon>
        <taxon>Fungi</taxon>
        <taxon>Dikarya</taxon>
        <taxon>Ascomycota</taxon>
        <taxon>Pezizomycotina</taxon>
        <taxon>Sordariomycetes</taxon>
        <taxon>Xylariomycetidae</taxon>
        <taxon>Amphisphaeriales</taxon>
        <taxon>Apiosporaceae</taxon>
        <taxon>Apiospora</taxon>
    </lineage>
</organism>
<dbReference type="Proteomes" id="UP001480595">
    <property type="component" value="Unassembled WGS sequence"/>
</dbReference>
<evidence type="ECO:0000313" key="2">
    <source>
        <dbReference type="EMBL" id="KAK8070240.1"/>
    </source>
</evidence>
<comment type="caution">
    <text evidence="2">The sequence shown here is derived from an EMBL/GenBank/DDBJ whole genome shotgun (WGS) entry which is preliminary data.</text>
</comment>
<reference evidence="2 3" key="1">
    <citation type="submission" date="2023-01" db="EMBL/GenBank/DDBJ databases">
        <title>Analysis of 21 Apiospora genomes using comparative genomics revels a genus with tremendous synthesis potential of carbohydrate active enzymes and secondary metabolites.</title>
        <authorList>
            <person name="Sorensen T."/>
        </authorList>
    </citation>
    <scope>NUCLEOTIDE SEQUENCE [LARGE SCALE GENOMIC DNA]</scope>
    <source>
        <strain evidence="2 3">CBS 135458</strain>
    </source>
</reference>
<feature type="compositionally biased region" description="Basic and acidic residues" evidence="1">
    <location>
        <begin position="1"/>
        <end position="24"/>
    </location>
</feature>
<gene>
    <name evidence="2" type="ORF">PG994_006856</name>
</gene>
<feature type="region of interest" description="Disordered" evidence="1">
    <location>
        <begin position="1"/>
        <end position="66"/>
    </location>
</feature>